<dbReference type="RefSeq" id="WP_386728163.1">
    <property type="nucleotide sequence ID" value="NZ_JBHSTP010000001.1"/>
</dbReference>
<reference evidence="7" key="1">
    <citation type="journal article" date="2019" name="Int. J. Syst. Evol. Microbiol.">
        <title>The Global Catalogue of Microorganisms (GCM) 10K type strain sequencing project: providing services to taxonomists for standard genome sequencing and annotation.</title>
        <authorList>
            <consortium name="The Broad Institute Genomics Platform"/>
            <consortium name="The Broad Institute Genome Sequencing Center for Infectious Disease"/>
            <person name="Wu L."/>
            <person name="Ma J."/>
        </authorList>
    </citation>
    <scope>NUCLEOTIDE SEQUENCE [LARGE SCALE GENOMIC DNA]</scope>
    <source>
        <strain evidence="7">CCUG 43304</strain>
    </source>
</reference>
<evidence type="ECO:0000313" key="6">
    <source>
        <dbReference type="EMBL" id="MFC6355395.1"/>
    </source>
</evidence>
<dbReference type="Gene3D" id="3.30.360.10">
    <property type="entry name" value="Dihydrodipicolinate Reductase, domain 2"/>
    <property type="match status" value="1"/>
</dbReference>
<sequence length="336" mass="35865">MTTPLRFGLFGTGRIGQVHAASISASPRATLQWVCDPFVDGARSTAANYGGRATAEPADLFAADDIDALVIASPTPTHVDLIDRALDAQIPALCEKPIDLDIARVDALRAKAAASTQPVVLGFNRRFDPHFAELQRRVAEGEIGTLEQLSIISRDPAEPPAAYVAVSGGIFRDMTIHDFDMARFFLPDIVRVTARGANQFSSAIADAGDFDAVVVTLEAAGGELVTIANSRHSAYGYDQRFEAFGSGGMLQIGNIGPSVITAHTASLVEARVPYHSFFLERYGDAYRLELEAFIDTIAGEPSRSPGFEDGRAALILADAAEQSARTGRTVDVDLNL</sequence>
<dbReference type="Pfam" id="PF01408">
    <property type="entry name" value="GFO_IDH_MocA"/>
    <property type="match status" value="1"/>
</dbReference>
<dbReference type="SUPFAM" id="SSF51735">
    <property type="entry name" value="NAD(P)-binding Rossmann-fold domains"/>
    <property type="match status" value="1"/>
</dbReference>
<evidence type="ECO:0000256" key="1">
    <source>
        <dbReference type="ARBA" id="ARBA00010928"/>
    </source>
</evidence>
<organism evidence="6 7">
    <name type="scientific">Luethyella okanaganae</name>
    <dbReference type="NCBI Taxonomy" id="69372"/>
    <lineage>
        <taxon>Bacteria</taxon>
        <taxon>Bacillati</taxon>
        <taxon>Actinomycetota</taxon>
        <taxon>Actinomycetes</taxon>
        <taxon>Micrococcales</taxon>
        <taxon>Microbacteriaceae</taxon>
        <taxon>Luethyella</taxon>
    </lineage>
</organism>
<evidence type="ECO:0000259" key="5">
    <source>
        <dbReference type="Pfam" id="PF22725"/>
    </source>
</evidence>
<dbReference type="Proteomes" id="UP001596306">
    <property type="component" value="Unassembled WGS sequence"/>
</dbReference>
<feature type="domain" description="Gfo/Idh/MocA-like oxidoreductase N-terminal" evidence="4">
    <location>
        <begin position="5"/>
        <end position="119"/>
    </location>
</feature>
<dbReference type="InterPro" id="IPR030827">
    <property type="entry name" value="Myo_inos_IolG"/>
</dbReference>
<accession>A0ABW1VE63</accession>
<evidence type="ECO:0000256" key="2">
    <source>
        <dbReference type="ARBA" id="ARBA00023002"/>
    </source>
</evidence>
<comment type="caution">
    <text evidence="6">The sequence shown here is derived from an EMBL/GenBank/DDBJ whole genome shotgun (WGS) entry which is preliminary data.</text>
</comment>
<evidence type="ECO:0000313" key="7">
    <source>
        <dbReference type="Proteomes" id="UP001596306"/>
    </source>
</evidence>
<gene>
    <name evidence="6" type="primary">iolG</name>
    <name evidence="6" type="ORF">ACFQB0_04645</name>
</gene>
<dbReference type="InterPro" id="IPR055170">
    <property type="entry name" value="GFO_IDH_MocA-like_dom"/>
</dbReference>
<dbReference type="PANTHER" id="PTHR42840">
    <property type="entry name" value="NAD(P)-BINDING ROSSMANN-FOLD SUPERFAMILY PROTEIN-RELATED"/>
    <property type="match status" value="1"/>
</dbReference>
<dbReference type="InterPro" id="IPR000683">
    <property type="entry name" value="Gfo/Idh/MocA-like_OxRdtase_N"/>
</dbReference>
<keyword evidence="2 6" id="KW-0560">Oxidoreductase</keyword>
<feature type="domain" description="GFO/IDH/MocA-like oxidoreductase" evidence="5">
    <location>
        <begin position="131"/>
        <end position="250"/>
    </location>
</feature>
<dbReference type="EMBL" id="JBHSTP010000001">
    <property type="protein sequence ID" value="MFC6355395.1"/>
    <property type="molecule type" value="Genomic_DNA"/>
</dbReference>
<evidence type="ECO:0000259" key="4">
    <source>
        <dbReference type="Pfam" id="PF01408"/>
    </source>
</evidence>
<dbReference type="GO" id="GO:0050112">
    <property type="term" value="F:inositol 2-dehydrogenase (NAD+) activity"/>
    <property type="evidence" value="ECO:0007669"/>
    <property type="project" value="UniProtKB-EC"/>
</dbReference>
<dbReference type="SUPFAM" id="SSF55347">
    <property type="entry name" value="Glyceraldehyde-3-phosphate dehydrogenase-like, C-terminal domain"/>
    <property type="match status" value="1"/>
</dbReference>
<dbReference type="PANTHER" id="PTHR42840:SF3">
    <property type="entry name" value="BINDING ROSSMANN FOLD OXIDOREDUCTASE, PUTATIVE (AFU_ORTHOLOGUE AFUA_2G10240)-RELATED"/>
    <property type="match status" value="1"/>
</dbReference>
<dbReference type="NCBIfam" id="TIGR04380">
    <property type="entry name" value="myo_inos_iolG"/>
    <property type="match status" value="1"/>
</dbReference>
<protein>
    <submittedName>
        <fullName evidence="6">Inositol 2-dehydrogenase</fullName>
        <ecNumber evidence="6">1.1.1.18</ecNumber>
    </submittedName>
</protein>
<name>A0ABW1VE63_9MICO</name>
<comment type="similarity">
    <text evidence="1">Belongs to the Gfo/Idh/MocA family.</text>
</comment>
<keyword evidence="3" id="KW-0520">NAD</keyword>
<dbReference type="Pfam" id="PF22725">
    <property type="entry name" value="GFO_IDH_MocA_C3"/>
    <property type="match status" value="1"/>
</dbReference>
<proteinExistence type="inferred from homology"/>
<dbReference type="Gene3D" id="3.40.50.720">
    <property type="entry name" value="NAD(P)-binding Rossmann-like Domain"/>
    <property type="match status" value="1"/>
</dbReference>
<dbReference type="EC" id="1.1.1.18" evidence="6"/>
<keyword evidence="7" id="KW-1185">Reference proteome</keyword>
<evidence type="ECO:0000256" key="3">
    <source>
        <dbReference type="ARBA" id="ARBA00023027"/>
    </source>
</evidence>
<dbReference type="InterPro" id="IPR036291">
    <property type="entry name" value="NAD(P)-bd_dom_sf"/>
</dbReference>